<dbReference type="NCBIfam" id="TIGR02532">
    <property type="entry name" value="IV_pilin_GFxxxE"/>
    <property type="match status" value="1"/>
</dbReference>
<keyword evidence="1" id="KW-0472">Membrane</keyword>
<dbReference type="AlphaFoldDB" id="A0A9X0WI96"/>
<comment type="caution">
    <text evidence="2">The sequence shown here is derived from an EMBL/GenBank/DDBJ whole genome shotgun (WGS) entry which is preliminary data.</text>
</comment>
<evidence type="ECO:0000313" key="3">
    <source>
        <dbReference type="Proteomes" id="UP001138802"/>
    </source>
</evidence>
<feature type="transmembrane region" description="Helical" evidence="1">
    <location>
        <begin position="16"/>
        <end position="37"/>
    </location>
</feature>
<dbReference type="PROSITE" id="PS00409">
    <property type="entry name" value="PROKAR_NTER_METHYL"/>
    <property type="match status" value="1"/>
</dbReference>
<evidence type="ECO:0000313" key="2">
    <source>
        <dbReference type="EMBL" id="MBK1644995.1"/>
    </source>
</evidence>
<gene>
    <name evidence="2" type="ORF">CKO25_10100</name>
</gene>
<sequence>MIQLSTPRARERGFSLLEVLVAFAILAISLGVLMQIFTQASRATLISSQYSRAASLVESKLNAVGDEIPLEEGVVTGDPEGGIHWEIVIQSVELDELFGSEAAPITPFRVTATALWQDGAQVRRVTLSTLRLGAPF</sequence>
<keyword evidence="3" id="KW-1185">Reference proteome</keyword>
<protein>
    <submittedName>
        <fullName evidence="2">General secretion pathway protein GspH</fullName>
    </submittedName>
</protein>
<dbReference type="Proteomes" id="UP001138802">
    <property type="component" value="Unassembled WGS sequence"/>
</dbReference>
<accession>A0A9X0WI96</accession>
<keyword evidence="1" id="KW-1133">Transmembrane helix</keyword>
<dbReference type="RefSeq" id="WP_200387806.1">
    <property type="nucleotide sequence ID" value="NZ_NRSD01000009.1"/>
</dbReference>
<reference evidence="2 3" key="1">
    <citation type="journal article" date="2020" name="Microorganisms">
        <title>Osmotic Adaptation and Compatible Solute Biosynthesis of Phototrophic Bacteria as Revealed from Genome Analyses.</title>
        <authorList>
            <person name="Imhoff J.F."/>
            <person name="Rahn T."/>
            <person name="Kunzel S."/>
            <person name="Keller A."/>
            <person name="Neulinger S.C."/>
        </authorList>
    </citation>
    <scope>NUCLEOTIDE SEQUENCE [LARGE SCALE GENOMIC DNA]</scope>
    <source>
        <strain evidence="2 3">DSM 21303</strain>
    </source>
</reference>
<name>A0A9X0WI96_9GAMM</name>
<dbReference type="EMBL" id="NRSD01000009">
    <property type="protein sequence ID" value="MBK1644995.1"/>
    <property type="molecule type" value="Genomic_DNA"/>
</dbReference>
<evidence type="ECO:0000256" key="1">
    <source>
        <dbReference type="SAM" id="Phobius"/>
    </source>
</evidence>
<keyword evidence="1" id="KW-0812">Transmembrane</keyword>
<dbReference type="Pfam" id="PF07963">
    <property type="entry name" value="N_methyl"/>
    <property type="match status" value="1"/>
</dbReference>
<dbReference type="InterPro" id="IPR012902">
    <property type="entry name" value="N_methyl_site"/>
</dbReference>
<proteinExistence type="predicted"/>
<organism evidence="2 3">
    <name type="scientific">Thiocapsa imhoffii</name>
    <dbReference type="NCBI Taxonomy" id="382777"/>
    <lineage>
        <taxon>Bacteria</taxon>
        <taxon>Pseudomonadati</taxon>
        <taxon>Pseudomonadota</taxon>
        <taxon>Gammaproteobacteria</taxon>
        <taxon>Chromatiales</taxon>
        <taxon>Chromatiaceae</taxon>
        <taxon>Thiocapsa</taxon>
    </lineage>
</organism>